<feature type="non-terminal residue" evidence="2">
    <location>
        <position position="213"/>
    </location>
</feature>
<feature type="transmembrane region" description="Helical" evidence="1">
    <location>
        <begin position="193"/>
        <end position="212"/>
    </location>
</feature>
<protein>
    <recommendedName>
        <fullName evidence="3">DUF4234 domain-containing protein</fullName>
    </recommendedName>
</protein>
<evidence type="ECO:0000313" key="2">
    <source>
        <dbReference type="EMBL" id="GAH35488.1"/>
    </source>
</evidence>
<gene>
    <name evidence="2" type="ORF">S03H2_22281</name>
</gene>
<dbReference type="AlphaFoldDB" id="X1GR81"/>
<dbReference type="EMBL" id="BARU01011973">
    <property type="protein sequence ID" value="GAH35488.1"/>
    <property type="molecule type" value="Genomic_DNA"/>
</dbReference>
<proteinExistence type="predicted"/>
<sequence>MSTAWLLLYLLLIIIGIVATGYTIISLLNYFSSFDPFVPTYNYPYDEFAAGFVIFPWIGIMLSGLISFVVSIVLTYMLVNRRSTHFKRQKFLSEDIIAAINSLAKKKEIDVETSLSPVERSVREANVEETEKSAILWAILSAFVPFVQLYVYYFLMNDFYRHEQREDGFWEDLGRAMNKLGINFSVPRRTEAMPNRSFVLYLILTIITMGLFG</sequence>
<name>X1GR81_9ZZZZ</name>
<keyword evidence="1" id="KW-1133">Transmembrane helix</keyword>
<feature type="transmembrane region" description="Helical" evidence="1">
    <location>
        <begin position="134"/>
        <end position="155"/>
    </location>
</feature>
<keyword evidence="1" id="KW-0812">Transmembrane</keyword>
<organism evidence="2">
    <name type="scientific">marine sediment metagenome</name>
    <dbReference type="NCBI Taxonomy" id="412755"/>
    <lineage>
        <taxon>unclassified sequences</taxon>
        <taxon>metagenomes</taxon>
        <taxon>ecological metagenomes</taxon>
    </lineage>
</organism>
<reference evidence="2" key="1">
    <citation type="journal article" date="2014" name="Front. Microbiol.">
        <title>High frequency of phylogenetically diverse reductive dehalogenase-homologous genes in deep subseafloor sedimentary metagenomes.</title>
        <authorList>
            <person name="Kawai M."/>
            <person name="Futagami T."/>
            <person name="Toyoda A."/>
            <person name="Takaki Y."/>
            <person name="Nishi S."/>
            <person name="Hori S."/>
            <person name="Arai W."/>
            <person name="Tsubouchi T."/>
            <person name="Morono Y."/>
            <person name="Uchiyama I."/>
            <person name="Ito T."/>
            <person name="Fujiyama A."/>
            <person name="Inagaki F."/>
            <person name="Takami H."/>
        </authorList>
    </citation>
    <scope>NUCLEOTIDE SEQUENCE</scope>
    <source>
        <strain evidence="2">Expedition CK06-06</strain>
    </source>
</reference>
<accession>X1GR81</accession>
<evidence type="ECO:0008006" key="3">
    <source>
        <dbReference type="Google" id="ProtNLM"/>
    </source>
</evidence>
<feature type="transmembrane region" description="Helical" evidence="1">
    <location>
        <begin position="7"/>
        <end position="28"/>
    </location>
</feature>
<comment type="caution">
    <text evidence="2">The sequence shown here is derived from an EMBL/GenBank/DDBJ whole genome shotgun (WGS) entry which is preliminary data.</text>
</comment>
<keyword evidence="1" id="KW-0472">Membrane</keyword>
<evidence type="ECO:0000256" key="1">
    <source>
        <dbReference type="SAM" id="Phobius"/>
    </source>
</evidence>
<feature type="transmembrane region" description="Helical" evidence="1">
    <location>
        <begin position="48"/>
        <end position="79"/>
    </location>
</feature>